<dbReference type="EMBL" id="DSMG01000111">
    <property type="protein sequence ID" value="HDX32010.1"/>
    <property type="molecule type" value="Genomic_DNA"/>
</dbReference>
<dbReference type="Gene3D" id="3.30.1050.10">
    <property type="entry name" value="SCP2 sterol-binding domain"/>
    <property type="match status" value="1"/>
</dbReference>
<comment type="caution">
    <text evidence="2">The sequence shown here is derived from an EMBL/GenBank/DDBJ whole genome shotgun (WGS) entry which is preliminary data.</text>
</comment>
<sequence>MPVYQSAEQFYAVMKKVFEGVAQQPEHVDAFMHSNLVVRMNVTNPDAEILLDGRQPPLEVFFGPRPGRANIEIALSADLLHALWMGIESTRQAFFDGRIQTRGNLLKAMPLIEVFLAAERIYPSIARDHGLLDQS</sequence>
<feature type="domain" description="SCP2" evidence="1">
    <location>
        <begin position="25"/>
        <end position="115"/>
    </location>
</feature>
<evidence type="ECO:0000313" key="2">
    <source>
        <dbReference type="EMBL" id="HDX32010.1"/>
    </source>
</evidence>
<proteinExistence type="predicted"/>
<dbReference type="InterPro" id="IPR003033">
    <property type="entry name" value="SCP2_sterol-bd_dom"/>
</dbReference>
<dbReference type="InterPro" id="IPR036527">
    <property type="entry name" value="SCP2_sterol-bd_dom_sf"/>
</dbReference>
<reference evidence="2" key="1">
    <citation type="journal article" date="2020" name="mSystems">
        <title>Genome- and Community-Level Interaction Insights into Carbon Utilization and Element Cycling Functions of Hydrothermarchaeota in Hydrothermal Sediment.</title>
        <authorList>
            <person name="Zhou Z."/>
            <person name="Liu Y."/>
            <person name="Xu W."/>
            <person name="Pan J."/>
            <person name="Luo Z.H."/>
            <person name="Li M."/>
        </authorList>
    </citation>
    <scope>NUCLEOTIDE SEQUENCE [LARGE SCALE GENOMIC DNA]</scope>
    <source>
        <strain evidence="2">SpSt-289</strain>
    </source>
</reference>
<name>A0A7C1JYI5_9CHLR</name>
<dbReference type="AlphaFoldDB" id="A0A7C1JYI5"/>
<dbReference type="Pfam" id="PF02036">
    <property type="entry name" value="SCP2"/>
    <property type="match status" value="1"/>
</dbReference>
<gene>
    <name evidence="2" type="ORF">ENQ20_11050</name>
</gene>
<dbReference type="SUPFAM" id="SSF55718">
    <property type="entry name" value="SCP-like"/>
    <property type="match status" value="1"/>
</dbReference>
<evidence type="ECO:0000259" key="1">
    <source>
        <dbReference type="Pfam" id="PF02036"/>
    </source>
</evidence>
<accession>A0A7C1JYI5</accession>
<protein>
    <recommendedName>
        <fullName evidence="1">SCP2 domain-containing protein</fullName>
    </recommendedName>
</protein>
<organism evidence="2">
    <name type="scientific">Caldilinea aerophila</name>
    <dbReference type="NCBI Taxonomy" id="133453"/>
    <lineage>
        <taxon>Bacteria</taxon>
        <taxon>Bacillati</taxon>
        <taxon>Chloroflexota</taxon>
        <taxon>Caldilineae</taxon>
        <taxon>Caldilineales</taxon>
        <taxon>Caldilineaceae</taxon>
        <taxon>Caldilinea</taxon>
    </lineage>
</organism>